<dbReference type="Pfam" id="PF09148">
    <property type="entry name" value="DUF1934"/>
    <property type="match status" value="1"/>
</dbReference>
<evidence type="ECO:0000313" key="2">
    <source>
        <dbReference type="Proteomes" id="UP000198833"/>
    </source>
</evidence>
<dbReference type="AlphaFoldDB" id="A0A1H9BHN4"/>
<dbReference type="SUPFAM" id="SSF50814">
    <property type="entry name" value="Lipocalins"/>
    <property type="match status" value="1"/>
</dbReference>
<name>A0A1H9BHN4_9LACT</name>
<dbReference type="STRING" id="89093.SAMN04488558_1033"/>
<accession>A0A1H9BHN4</accession>
<dbReference type="EMBL" id="FOEN01000003">
    <property type="protein sequence ID" value="SEP88494.1"/>
    <property type="molecule type" value="Genomic_DNA"/>
</dbReference>
<reference evidence="1 2" key="1">
    <citation type="submission" date="2016-10" db="EMBL/GenBank/DDBJ databases">
        <authorList>
            <person name="de Groot N.N."/>
        </authorList>
    </citation>
    <scope>NUCLEOTIDE SEQUENCE [LARGE SCALE GENOMIC DNA]</scope>
    <source>
        <strain evidence="1 2">DSM 15695</strain>
    </source>
</reference>
<evidence type="ECO:0008006" key="3">
    <source>
        <dbReference type="Google" id="ProtNLM"/>
    </source>
</evidence>
<sequence>MKHLIRPIEVEQKINYQAEGQDSFKYQRTAQHYQLRTYDKLVFEDYNHQPIQIKWWTEGEDQLEWVEIQQQAGKLCFNLAQKLTNPYQTPQGVWLLESSTHKLDLSQGIEIHYSLNLGQQSIGIYEFQLIFKD</sequence>
<keyword evidence="2" id="KW-1185">Reference proteome</keyword>
<dbReference type="InterPro" id="IPR015231">
    <property type="entry name" value="DUF1934"/>
</dbReference>
<dbReference type="Gene3D" id="2.40.128.20">
    <property type="match status" value="1"/>
</dbReference>
<dbReference type="InterPro" id="IPR012674">
    <property type="entry name" value="Calycin"/>
</dbReference>
<evidence type="ECO:0000313" key="1">
    <source>
        <dbReference type="EMBL" id="SEP88494.1"/>
    </source>
</evidence>
<protein>
    <recommendedName>
        <fullName evidence="3">DUF1934 domain-containing protein</fullName>
    </recommendedName>
</protein>
<dbReference type="RefSeq" id="WP_092570689.1">
    <property type="nucleotide sequence ID" value="NZ_FOEN01000003.1"/>
</dbReference>
<proteinExistence type="predicted"/>
<dbReference type="Proteomes" id="UP000198833">
    <property type="component" value="Unassembled WGS sequence"/>
</dbReference>
<gene>
    <name evidence="1" type="ORF">SAMN04488558_1033</name>
</gene>
<organism evidence="1 2">
    <name type="scientific">Ignavigranum ruoffiae</name>
    <dbReference type="NCBI Taxonomy" id="89093"/>
    <lineage>
        <taxon>Bacteria</taxon>
        <taxon>Bacillati</taxon>
        <taxon>Bacillota</taxon>
        <taxon>Bacilli</taxon>
        <taxon>Lactobacillales</taxon>
        <taxon>Aerococcaceae</taxon>
        <taxon>Ignavigranum</taxon>
    </lineage>
</organism>
<dbReference type="OrthoDB" id="2139523at2"/>